<proteinExistence type="predicted"/>
<sequence>MKNLPHSRRSPARSRGLRARGQTMILGAVSLLILALIVFVTFNVTVAVQQKIKVQNYSDAKAFSMAVAEARTLNYMAYTNRAIASAYVGMANASAYMSEAAILADLKFGASQVMGTIAGIESGLCYCCWAGPCCIQHCWHATEAGINSAGLLIDYFTGKMGGKLRKLDAPFRQTMQALNAHVDVIHLSQTAAQGQVAIMLMGGTFANLKRNNMQKADQKTEDDMMVAALNINQWQKVFYSNKQVKQRIMAETVNATRHDFTWNRTGGNPITLFPPNWVADNVKASLWMGPKGTWGVAQTPFPGAASGRTGFVDSNIGGFGGFTQDAPAGTTRGQTVASTDWGTLAGTWRHGAGASTLPFMAPIANASSIRTGNSTGHSGGFMADFTNSIHNGSHGPNQLDLGRFVEFDIGTSAPFNQPAVYAAVTTDSRYNEYGKRGPWEIKKDESGVLTVKGVGSQDGRLAIANNNPTKAFSKAMVYYHRIGDWSDYPNIFNPYWRAKLDTVSQTELAMALGIFDTDALTVATGARSVNSSAVNISK</sequence>
<evidence type="ECO:0008006" key="4">
    <source>
        <dbReference type="Google" id="ProtNLM"/>
    </source>
</evidence>
<dbReference type="Proteomes" id="UP001291309">
    <property type="component" value="Unassembled WGS sequence"/>
</dbReference>
<keyword evidence="1" id="KW-0812">Transmembrane</keyword>
<accession>A0ABU5HCQ4</accession>
<dbReference type="EMBL" id="JAXIVS010000014">
    <property type="protein sequence ID" value="MDY7231246.1"/>
    <property type="molecule type" value="Genomic_DNA"/>
</dbReference>
<dbReference type="RefSeq" id="WP_321549961.1">
    <property type="nucleotide sequence ID" value="NZ_JAXIVS010000014.1"/>
</dbReference>
<protein>
    <recommendedName>
        <fullName evidence="4">Flp pilus-assembly TadG-like N-terminal domain-containing protein</fullName>
    </recommendedName>
</protein>
<keyword evidence="1" id="KW-1133">Transmembrane helix</keyword>
<comment type="caution">
    <text evidence="2">The sequence shown here is derived from an EMBL/GenBank/DDBJ whole genome shotgun (WGS) entry which is preliminary data.</text>
</comment>
<name>A0ABU5HCQ4_9BACT</name>
<gene>
    <name evidence="2" type="ORF">SYV04_32955</name>
</gene>
<evidence type="ECO:0000313" key="2">
    <source>
        <dbReference type="EMBL" id="MDY7231246.1"/>
    </source>
</evidence>
<feature type="transmembrane region" description="Helical" evidence="1">
    <location>
        <begin position="21"/>
        <end position="42"/>
    </location>
</feature>
<keyword evidence="3" id="KW-1185">Reference proteome</keyword>
<evidence type="ECO:0000313" key="3">
    <source>
        <dbReference type="Proteomes" id="UP001291309"/>
    </source>
</evidence>
<evidence type="ECO:0000256" key="1">
    <source>
        <dbReference type="SAM" id="Phobius"/>
    </source>
</evidence>
<reference evidence="2 3" key="1">
    <citation type="submission" date="2023-12" db="EMBL/GenBank/DDBJ databases">
        <title>the genome sequence of Hyalangium sp. s54d21.</title>
        <authorList>
            <person name="Zhang X."/>
        </authorList>
    </citation>
    <scope>NUCLEOTIDE SEQUENCE [LARGE SCALE GENOMIC DNA]</scope>
    <source>
        <strain evidence="3">s54d21</strain>
    </source>
</reference>
<organism evidence="2 3">
    <name type="scientific">Hyalangium rubrum</name>
    <dbReference type="NCBI Taxonomy" id="3103134"/>
    <lineage>
        <taxon>Bacteria</taxon>
        <taxon>Pseudomonadati</taxon>
        <taxon>Myxococcota</taxon>
        <taxon>Myxococcia</taxon>
        <taxon>Myxococcales</taxon>
        <taxon>Cystobacterineae</taxon>
        <taxon>Archangiaceae</taxon>
        <taxon>Hyalangium</taxon>
    </lineage>
</organism>
<keyword evidence="1" id="KW-0472">Membrane</keyword>